<dbReference type="STRING" id="1524254.PHACT_08110"/>
<feature type="domain" description="VOC" evidence="1">
    <location>
        <begin position="7"/>
        <end position="130"/>
    </location>
</feature>
<evidence type="ECO:0000313" key="2">
    <source>
        <dbReference type="EMBL" id="OFE13106.1"/>
    </source>
</evidence>
<organism evidence="2 3">
    <name type="scientific">Pseudohongiella acticola</name>
    <dbReference type="NCBI Taxonomy" id="1524254"/>
    <lineage>
        <taxon>Bacteria</taxon>
        <taxon>Pseudomonadati</taxon>
        <taxon>Pseudomonadota</taxon>
        <taxon>Gammaproteobacteria</taxon>
        <taxon>Pseudomonadales</taxon>
        <taxon>Pseudohongiellaceae</taxon>
        <taxon>Pseudohongiella</taxon>
    </lineage>
</organism>
<dbReference type="AlphaFoldDB" id="A0A1E8CKU9"/>
<dbReference type="InterPro" id="IPR037523">
    <property type="entry name" value="VOC_core"/>
</dbReference>
<dbReference type="EMBL" id="MASR01000001">
    <property type="protein sequence ID" value="OFE13106.1"/>
    <property type="molecule type" value="Genomic_DNA"/>
</dbReference>
<dbReference type="InterPro" id="IPR004360">
    <property type="entry name" value="Glyas_Fos-R_dOase_dom"/>
</dbReference>
<dbReference type="CDD" id="cd07247">
    <property type="entry name" value="SgaA_N_like"/>
    <property type="match status" value="2"/>
</dbReference>
<comment type="caution">
    <text evidence="2">The sequence shown here is derived from an EMBL/GenBank/DDBJ whole genome shotgun (WGS) entry which is preliminary data.</text>
</comment>
<evidence type="ECO:0000259" key="1">
    <source>
        <dbReference type="PROSITE" id="PS51819"/>
    </source>
</evidence>
<dbReference type="InterPro" id="IPR052164">
    <property type="entry name" value="Anthracycline_SecMetBiosynth"/>
</dbReference>
<sequence length="263" mass="28582">MSNKEGDFVWYELLTTDSAKAREFYSKILGWTYTDNAMDGFSYWLATAKDADTGESHEIAGVMELTPDMLEAGAQPAWMGYIGVDNADATVAAVKADGGGEHIPPTDIPGIGRFAMIHDPQGVIFYIMQDTSGGHSLAFAADKPRIGHCAWNELYTTDQTAAWEFYSKHFGWSKDGEMDMGPMGTYDFIRHGGVIGAMMHKPEQQPVACWQFYFRVASIEAVVTTITENGGQVLMPPQEVPGGDFIVVGLDPTGAAFAVVGTK</sequence>
<accession>A0A1E8CKU9</accession>
<name>A0A1E8CKU9_9GAMM</name>
<dbReference type="PANTHER" id="PTHR33993:SF14">
    <property type="entry name" value="GB|AAF24581.1"/>
    <property type="match status" value="1"/>
</dbReference>
<dbReference type="Proteomes" id="UP000175669">
    <property type="component" value="Unassembled WGS sequence"/>
</dbReference>
<dbReference type="PROSITE" id="PS51819">
    <property type="entry name" value="VOC"/>
    <property type="match status" value="2"/>
</dbReference>
<reference evidence="3" key="1">
    <citation type="submission" date="2016-07" db="EMBL/GenBank/DDBJ databases">
        <authorList>
            <person name="Florea S."/>
            <person name="Webb J.S."/>
            <person name="Jaromczyk J."/>
            <person name="Schardl C.L."/>
        </authorList>
    </citation>
    <scope>NUCLEOTIDE SEQUENCE [LARGE SCALE GENOMIC DNA]</scope>
    <source>
        <strain evidence="3">KCTC 42131</strain>
    </source>
</reference>
<dbReference type="Pfam" id="PF00903">
    <property type="entry name" value="Glyoxalase"/>
    <property type="match status" value="2"/>
</dbReference>
<dbReference type="Gene3D" id="3.10.180.10">
    <property type="entry name" value="2,3-Dihydroxybiphenyl 1,2-Dioxygenase, domain 1"/>
    <property type="match status" value="2"/>
</dbReference>
<dbReference type="PANTHER" id="PTHR33993">
    <property type="entry name" value="GLYOXALASE-RELATED"/>
    <property type="match status" value="1"/>
</dbReference>
<evidence type="ECO:0000313" key="3">
    <source>
        <dbReference type="Proteomes" id="UP000175669"/>
    </source>
</evidence>
<protein>
    <recommendedName>
        <fullName evidence="1">VOC domain-containing protein</fullName>
    </recommendedName>
</protein>
<gene>
    <name evidence="2" type="ORF">PHACT_08110</name>
</gene>
<dbReference type="InterPro" id="IPR029068">
    <property type="entry name" value="Glyas_Bleomycin-R_OHBP_Dase"/>
</dbReference>
<proteinExistence type="predicted"/>
<keyword evidence="3" id="KW-1185">Reference proteome</keyword>
<feature type="domain" description="VOC" evidence="1">
    <location>
        <begin position="145"/>
        <end position="262"/>
    </location>
</feature>
<dbReference type="SUPFAM" id="SSF54593">
    <property type="entry name" value="Glyoxalase/Bleomycin resistance protein/Dihydroxybiphenyl dioxygenase"/>
    <property type="match status" value="2"/>
</dbReference>